<protein>
    <recommendedName>
        <fullName evidence="4">Surface antigen</fullName>
    </recommendedName>
</protein>
<organism evidence="2 3">
    <name type="scientific">Plasmodium falciparum UGT5.1</name>
    <dbReference type="NCBI Taxonomy" id="1237627"/>
    <lineage>
        <taxon>Eukaryota</taxon>
        <taxon>Sar</taxon>
        <taxon>Alveolata</taxon>
        <taxon>Apicomplexa</taxon>
        <taxon>Aconoidasida</taxon>
        <taxon>Haemosporida</taxon>
        <taxon>Plasmodiidae</taxon>
        <taxon>Plasmodium</taxon>
        <taxon>Plasmodium (Laverania)</taxon>
    </lineage>
</organism>
<dbReference type="Pfam" id="PF17410">
    <property type="entry name" value="Stevor"/>
    <property type="match status" value="1"/>
</dbReference>
<name>W7JCH1_PLAFA</name>
<sequence>MPEVGSIGGGLLYALNAWKTDAIASAIAASEKAAIAKATKAAVDAVISKINIWSKDFTAYKEFVNLAPIVKKSNFNCPAALRKSAMALANKSCDFEGRGIKSSFCNTIDYGEKTTFELFAQAGIAEYDEVLPSKIAAFEKTKLGAENCQNKHYNVSLIQNNTQETIIKSRLLAQTQNHNPHYHNDPELKEMIDKLNEEAIQKYQQTHDPYKQLKEVVEKNGTKYTDGNGAEPMSTLEKDLLETYEEVFGKENHIMLKSGMYPNDDEKSSTCECTDINNTKLEKTKGKDKYLKHLKHRCIGGICSCSVGSFLLTTFGLYAAKVTAANIVLSYCEKTISSTVLTINNMMNVAALKPVLQTTVGCTSVAVGDAAGTAVGSATAVLTGCGITALVLLILAVVFTILYIWLYKRRKNSWKHECKKHLCK</sequence>
<evidence type="ECO:0008006" key="4">
    <source>
        <dbReference type="Google" id="ProtNLM"/>
    </source>
</evidence>
<dbReference type="InterPro" id="IPR006374">
    <property type="entry name" value="VSA_Stevor"/>
</dbReference>
<dbReference type="EMBL" id="KE124565">
    <property type="protein sequence ID" value="EWC76587.1"/>
    <property type="molecule type" value="Genomic_DNA"/>
</dbReference>
<evidence type="ECO:0000313" key="3">
    <source>
        <dbReference type="Proteomes" id="UP000030697"/>
    </source>
</evidence>
<reference evidence="2 3" key="1">
    <citation type="submission" date="2013-02" db="EMBL/GenBank/DDBJ databases">
        <title>The Genome Sequence of Plasmodium falciparum UGT5.1.</title>
        <authorList>
            <consortium name="The Broad Institute Genome Sequencing Platform"/>
            <consortium name="The Broad Institute Genome Sequencing Center for Infectious Disease"/>
            <person name="Neafsey D."/>
            <person name="Cheeseman I."/>
            <person name="Volkman S."/>
            <person name="Adams J."/>
            <person name="Walker B."/>
            <person name="Young S.K."/>
            <person name="Zeng Q."/>
            <person name="Gargeya S."/>
            <person name="Fitzgerald M."/>
            <person name="Haas B."/>
            <person name="Abouelleil A."/>
            <person name="Alvarado L."/>
            <person name="Arachchi H.M."/>
            <person name="Berlin A.M."/>
            <person name="Chapman S.B."/>
            <person name="Dewar J."/>
            <person name="Goldberg J."/>
            <person name="Griggs A."/>
            <person name="Gujja S."/>
            <person name="Hansen M."/>
            <person name="Howarth C."/>
            <person name="Imamovic A."/>
            <person name="Larimer J."/>
            <person name="McCowan C."/>
            <person name="Murphy C."/>
            <person name="Neiman D."/>
            <person name="Pearson M."/>
            <person name="Priest M."/>
            <person name="Roberts A."/>
            <person name="Saif S."/>
            <person name="Shea T."/>
            <person name="Sisk P."/>
            <person name="Sykes S."/>
            <person name="Wortman J."/>
            <person name="Nusbaum C."/>
            <person name="Birren B."/>
        </authorList>
    </citation>
    <scope>NUCLEOTIDE SEQUENCE [LARGE SCALE GENOMIC DNA]</scope>
    <source>
        <strain evidence="2 3">UGT5.1</strain>
    </source>
</reference>
<dbReference type="AlphaFoldDB" id="W7JCH1"/>
<keyword evidence="1" id="KW-0472">Membrane</keyword>
<evidence type="ECO:0000313" key="2">
    <source>
        <dbReference type="EMBL" id="EWC76587.1"/>
    </source>
</evidence>
<accession>W7JCH1</accession>
<keyword evidence="1" id="KW-1133">Transmembrane helix</keyword>
<feature type="transmembrane region" description="Helical" evidence="1">
    <location>
        <begin position="387"/>
        <end position="406"/>
    </location>
</feature>
<keyword evidence="1" id="KW-0812">Transmembrane</keyword>
<evidence type="ECO:0000256" key="1">
    <source>
        <dbReference type="SAM" id="Phobius"/>
    </source>
</evidence>
<proteinExistence type="predicted"/>
<dbReference type="Proteomes" id="UP000030697">
    <property type="component" value="Unassembled WGS sequence"/>
</dbReference>
<dbReference type="NCBIfam" id="TIGR01478">
    <property type="entry name" value="STEVOR"/>
    <property type="match status" value="1"/>
</dbReference>
<gene>
    <name evidence="2" type="ORF">C923_02754</name>
</gene>